<evidence type="ECO:0000313" key="2">
    <source>
        <dbReference type="EMBL" id="KDR68053.1"/>
    </source>
</evidence>
<feature type="transmembrane region" description="Helical" evidence="1">
    <location>
        <begin position="6"/>
        <end position="32"/>
    </location>
</feature>
<organism evidence="2 3">
    <name type="scientific">Galerina marginata (strain CBS 339.88)</name>
    <dbReference type="NCBI Taxonomy" id="685588"/>
    <lineage>
        <taxon>Eukaryota</taxon>
        <taxon>Fungi</taxon>
        <taxon>Dikarya</taxon>
        <taxon>Basidiomycota</taxon>
        <taxon>Agaricomycotina</taxon>
        <taxon>Agaricomycetes</taxon>
        <taxon>Agaricomycetidae</taxon>
        <taxon>Agaricales</taxon>
        <taxon>Agaricineae</taxon>
        <taxon>Strophariaceae</taxon>
        <taxon>Galerina</taxon>
    </lineage>
</organism>
<dbReference type="Proteomes" id="UP000027222">
    <property type="component" value="Unassembled WGS sequence"/>
</dbReference>
<proteinExistence type="predicted"/>
<name>A0A067SMR5_GALM3</name>
<keyword evidence="3" id="KW-1185">Reference proteome</keyword>
<keyword evidence="1" id="KW-0472">Membrane</keyword>
<dbReference type="HOGENOM" id="CLU_2574049_0_0_1"/>
<keyword evidence="1" id="KW-1133">Transmembrane helix</keyword>
<dbReference type="AlphaFoldDB" id="A0A067SMR5"/>
<gene>
    <name evidence="2" type="ORF">GALMADRAFT_1050750</name>
</gene>
<sequence length="81" mass="9086">MYFFTSGSYALITMSATTIPSAALIVGFISLLSSGFSNFLPEGIRGRNAGRLQQNAYFHRDITLKPNYQFRLECCIQQNIN</sequence>
<protein>
    <submittedName>
        <fullName evidence="2">Uncharacterized protein</fullName>
    </submittedName>
</protein>
<evidence type="ECO:0000313" key="3">
    <source>
        <dbReference type="Proteomes" id="UP000027222"/>
    </source>
</evidence>
<dbReference type="EMBL" id="KL142410">
    <property type="protein sequence ID" value="KDR68053.1"/>
    <property type="molecule type" value="Genomic_DNA"/>
</dbReference>
<keyword evidence="1" id="KW-0812">Transmembrane</keyword>
<accession>A0A067SMR5</accession>
<evidence type="ECO:0000256" key="1">
    <source>
        <dbReference type="SAM" id="Phobius"/>
    </source>
</evidence>
<reference evidence="3" key="1">
    <citation type="journal article" date="2014" name="Proc. Natl. Acad. Sci. U.S.A.">
        <title>Extensive sampling of basidiomycete genomes demonstrates inadequacy of the white-rot/brown-rot paradigm for wood decay fungi.</title>
        <authorList>
            <person name="Riley R."/>
            <person name="Salamov A.A."/>
            <person name="Brown D.W."/>
            <person name="Nagy L.G."/>
            <person name="Floudas D."/>
            <person name="Held B.W."/>
            <person name="Levasseur A."/>
            <person name="Lombard V."/>
            <person name="Morin E."/>
            <person name="Otillar R."/>
            <person name="Lindquist E.A."/>
            <person name="Sun H."/>
            <person name="LaButti K.M."/>
            <person name="Schmutz J."/>
            <person name="Jabbour D."/>
            <person name="Luo H."/>
            <person name="Baker S.E."/>
            <person name="Pisabarro A.G."/>
            <person name="Walton J.D."/>
            <person name="Blanchette R.A."/>
            <person name="Henrissat B."/>
            <person name="Martin F."/>
            <person name="Cullen D."/>
            <person name="Hibbett D.S."/>
            <person name="Grigoriev I.V."/>
        </authorList>
    </citation>
    <scope>NUCLEOTIDE SEQUENCE [LARGE SCALE GENOMIC DNA]</scope>
    <source>
        <strain evidence="3">CBS 339.88</strain>
    </source>
</reference>